<reference evidence="1" key="1">
    <citation type="submission" date="2016-03" db="EMBL/GenBank/DDBJ databases">
        <title>Mechanisms controlling the formation of the plant cell surface in tip-growing cells are functionally conserved among land plants.</title>
        <authorList>
            <person name="Honkanen S."/>
            <person name="Jones V.A."/>
            <person name="Morieri G."/>
            <person name="Champion C."/>
            <person name="Hetherington A.J."/>
            <person name="Kelly S."/>
            <person name="Saint-Marcoux D."/>
            <person name="Proust H."/>
            <person name="Prescott H."/>
            <person name="Dolan L."/>
        </authorList>
    </citation>
    <scope>NUCLEOTIDE SEQUENCE [LARGE SCALE GENOMIC DNA]</scope>
    <source>
        <tissue evidence="1">Whole gametophyte</tissue>
    </source>
</reference>
<evidence type="ECO:0000313" key="1">
    <source>
        <dbReference type="EMBL" id="OAE19367.1"/>
    </source>
</evidence>
<comment type="caution">
    <text evidence="1">The sequence shown here is derived from an EMBL/GenBank/DDBJ whole genome shotgun (WGS) entry which is preliminary data.</text>
</comment>
<name>A0A176VFJ9_MARPO</name>
<evidence type="ECO:0000313" key="2">
    <source>
        <dbReference type="Proteomes" id="UP000077202"/>
    </source>
</evidence>
<dbReference type="AlphaFoldDB" id="A0A176VFJ9"/>
<accession>A0A176VFJ9</accession>
<organism evidence="1 2">
    <name type="scientific">Marchantia polymorpha subsp. ruderalis</name>
    <dbReference type="NCBI Taxonomy" id="1480154"/>
    <lineage>
        <taxon>Eukaryota</taxon>
        <taxon>Viridiplantae</taxon>
        <taxon>Streptophyta</taxon>
        <taxon>Embryophyta</taxon>
        <taxon>Marchantiophyta</taxon>
        <taxon>Marchantiopsida</taxon>
        <taxon>Marchantiidae</taxon>
        <taxon>Marchantiales</taxon>
        <taxon>Marchantiaceae</taxon>
        <taxon>Marchantia</taxon>
    </lineage>
</organism>
<proteinExistence type="predicted"/>
<keyword evidence="2" id="KW-1185">Reference proteome</keyword>
<dbReference type="EMBL" id="LVLJ01003880">
    <property type="protein sequence ID" value="OAE19367.1"/>
    <property type="molecule type" value="Genomic_DNA"/>
</dbReference>
<dbReference type="Proteomes" id="UP000077202">
    <property type="component" value="Unassembled WGS sequence"/>
</dbReference>
<sequence length="274" mass="31022">MELEADTAVRERNLQTFEVRPSPVMKCRATRKEKGKVIMTEEETSRRDQVPLVEARVRVSLEKPAEVLTVSLDTEKDPMALEKIAKKVVEGVARETTTQQPITSPWTSTGTVILETGEDPSVEEIQSEGVNAADMLCGQVIPLLRYLDNKLVKYAGSTNVGSYVRLVRNMTRVKVATAHRVVEKERQLQETEAKALNLSLCEPSDFGERLQTLDLKGFEREFKRVVEPERQVKELTACGVVGHWQLDMKLNLFIFGLEETKETWNWNCQPFSVG</sequence>
<protein>
    <submittedName>
        <fullName evidence="1">Uncharacterized protein</fullName>
    </submittedName>
</protein>
<gene>
    <name evidence="1" type="ORF">AXG93_3536s1070</name>
</gene>